<feature type="domain" description="G-protein coupled receptors family 1 profile" evidence="6">
    <location>
        <begin position="38"/>
        <end position="288"/>
    </location>
</feature>
<keyword evidence="2 5" id="KW-0812">Transmembrane</keyword>
<dbReference type="GO" id="GO:0004930">
    <property type="term" value="F:G protein-coupled receptor activity"/>
    <property type="evidence" value="ECO:0007669"/>
    <property type="project" value="InterPro"/>
</dbReference>
<dbReference type="AlphaFoldDB" id="A0A8S9ZRA7"/>
<dbReference type="Proteomes" id="UP000605970">
    <property type="component" value="Unassembled WGS sequence"/>
</dbReference>
<sequence length="295" mass="33777">MDIMENTLYEQYKDTGFSWLIVLSSIPIVVITVPGILMNIALIWITIKNKKLHGTSNILLAQCAFYEIIHEFGNLIMFYFNLIGINFLPYSQIILIFFIPIFAACNIGPLFVFTGLDRLFCILFPLFLLNINSLFYLIGISLICFIYCLIFPIGLLWFNNINSQTLIPPTLSDIFSRGTFGTIYSYSNFILYNITIILYLIVGILVKIKNVQTKNSSTAPSSSSSTSNRLYRSLLIIIIFNLGGYYIMRIFTLWIFPLITNQVNAWFIRKIVSILLNLSVVANSPVLYFTSYEEI</sequence>
<dbReference type="PANTHER" id="PTHR23360:SF5">
    <property type="entry name" value="G-PROTEIN COUPLED RECEPTORS FAMILY 1 PROFILE DOMAIN-CONTAINING PROTEIN"/>
    <property type="match status" value="1"/>
</dbReference>
<dbReference type="EMBL" id="JABEBT010000037">
    <property type="protein sequence ID" value="KAF7635816.1"/>
    <property type="molecule type" value="Genomic_DNA"/>
</dbReference>
<comment type="caution">
    <text evidence="7">The sequence shown here is derived from an EMBL/GenBank/DDBJ whole genome shotgun (WGS) entry which is preliminary data.</text>
</comment>
<keyword evidence="4 5" id="KW-0472">Membrane</keyword>
<reference evidence="7" key="1">
    <citation type="journal article" date="2020" name="Ecol. Evol.">
        <title>Genome structure and content of the rice root-knot nematode (Meloidogyne graminicola).</title>
        <authorList>
            <person name="Phan N.T."/>
            <person name="Danchin E.G.J."/>
            <person name="Klopp C."/>
            <person name="Perfus-Barbeoch L."/>
            <person name="Kozlowski D.K."/>
            <person name="Koutsovoulos G.D."/>
            <person name="Lopez-Roques C."/>
            <person name="Bouchez O."/>
            <person name="Zahm M."/>
            <person name="Besnard G."/>
            <person name="Bellafiore S."/>
        </authorList>
    </citation>
    <scope>NUCLEOTIDE SEQUENCE</scope>
    <source>
        <strain evidence="7">VN-18</strain>
    </source>
</reference>
<name>A0A8S9ZRA7_9BILA</name>
<feature type="transmembrane region" description="Helical" evidence="5">
    <location>
        <begin position="229"/>
        <end position="247"/>
    </location>
</feature>
<dbReference type="InterPro" id="IPR000276">
    <property type="entry name" value="GPCR_Rhodpsn"/>
</dbReference>
<dbReference type="PANTHER" id="PTHR23360">
    <property type="entry name" value="G-PROTEIN COUPLED RECEPTORS FAMILY 1 PROFILE DOMAIN-CONTAINING PROTEIN-RELATED"/>
    <property type="match status" value="1"/>
</dbReference>
<dbReference type="InterPro" id="IPR047130">
    <property type="entry name" value="7TM_GPCR_Srsx_nematod"/>
</dbReference>
<protein>
    <recommendedName>
        <fullName evidence="6">G-protein coupled receptors family 1 profile domain-containing protein</fullName>
    </recommendedName>
</protein>
<dbReference type="Gene3D" id="1.20.1070.10">
    <property type="entry name" value="Rhodopsin 7-helix transmembrane proteins"/>
    <property type="match status" value="1"/>
</dbReference>
<organism evidence="7 8">
    <name type="scientific">Meloidogyne graminicola</name>
    <dbReference type="NCBI Taxonomy" id="189291"/>
    <lineage>
        <taxon>Eukaryota</taxon>
        <taxon>Metazoa</taxon>
        <taxon>Ecdysozoa</taxon>
        <taxon>Nematoda</taxon>
        <taxon>Chromadorea</taxon>
        <taxon>Rhabditida</taxon>
        <taxon>Tylenchina</taxon>
        <taxon>Tylenchomorpha</taxon>
        <taxon>Tylenchoidea</taxon>
        <taxon>Meloidogynidae</taxon>
        <taxon>Meloidogyninae</taxon>
        <taxon>Meloidogyne</taxon>
    </lineage>
</organism>
<feature type="transmembrane region" description="Helical" evidence="5">
    <location>
        <begin position="267"/>
        <end position="289"/>
    </location>
</feature>
<dbReference type="InterPro" id="IPR017452">
    <property type="entry name" value="GPCR_Rhodpsn_7TM"/>
</dbReference>
<dbReference type="PROSITE" id="PS50262">
    <property type="entry name" value="G_PROTEIN_RECEP_F1_2"/>
    <property type="match status" value="1"/>
</dbReference>
<feature type="transmembrane region" description="Helical" evidence="5">
    <location>
        <begin position="134"/>
        <end position="158"/>
    </location>
</feature>
<evidence type="ECO:0000256" key="5">
    <source>
        <dbReference type="SAM" id="Phobius"/>
    </source>
</evidence>
<feature type="transmembrane region" description="Helical" evidence="5">
    <location>
        <begin position="189"/>
        <end position="208"/>
    </location>
</feature>
<dbReference type="SUPFAM" id="SSF81321">
    <property type="entry name" value="Family A G protein-coupled receptor-like"/>
    <property type="match status" value="1"/>
</dbReference>
<evidence type="ECO:0000313" key="8">
    <source>
        <dbReference type="Proteomes" id="UP000605970"/>
    </source>
</evidence>
<comment type="subcellular location">
    <subcellularLocation>
        <location evidence="1">Membrane</location>
    </subcellularLocation>
</comment>
<dbReference type="SMART" id="SM01381">
    <property type="entry name" value="7TM_GPCR_Srsx"/>
    <property type="match status" value="1"/>
</dbReference>
<evidence type="ECO:0000256" key="4">
    <source>
        <dbReference type="ARBA" id="ARBA00023136"/>
    </source>
</evidence>
<evidence type="ECO:0000259" key="6">
    <source>
        <dbReference type="PROSITE" id="PS50262"/>
    </source>
</evidence>
<feature type="transmembrane region" description="Helical" evidence="5">
    <location>
        <begin position="92"/>
        <end position="113"/>
    </location>
</feature>
<proteinExistence type="predicted"/>
<dbReference type="OrthoDB" id="5820127at2759"/>
<evidence type="ECO:0000256" key="2">
    <source>
        <dbReference type="ARBA" id="ARBA00022692"/>
    </source>
</evidence>
<gene>
    <name evidence="7" type="ORF">Mgra_00004728</name>
</gene>
<evidence type="ECO:0000313" key="7">
    <source>
        <dbReference type="EMBL" id="KAF7635816.1"/>
    </source>
</evidence>
<accession>A0A8S9ZRA7</accession>
<feature type="transmembrane region" description="Helical" evidence="5">
    <location>
        <begin position="59"/>
        <end position="80"/>
    </location>
</feature>
<keyword evidence="3 5" id="KW-1133">Transmembrane helix</keyword>
<evidence type="ECO:0000256" key="1">
    <source>
        <dbReference type="ARBA" id="ARBA00004370"/>
    </source>
</evidence>
<dbReference type="GO" id="GO:0016020">
    <property type="term" value="C:membrane"/>
    <property type="evidence" value="ECO:0007669"/>
    <property type="project" value="UniProtKB-SubCell"/>
</dbReference>
<dbReference type="Pfam" id="PF10320">
    <property type="entry name" value="7TM_GPCR_Srsx"/>
    <property type="match status" value="1"/>
</dbReference>
<evidence type="ECO:0000256" key="3">
    <source>
        <dbReference type="ARBA" id="ARBA00022989"/>
    </source>
</evidence>
<keyword evidence="8" id="KW-1185">Reference proteome</keyword>
<feature type="transmembrane region" description="Helical" evidence="5">
    <location>
        <begin position="20"/>
        <end position="47"/>
    </location>
</feature>
<dbReference type="InterPro" id="IPR019424">
    <property type="entry name" value="7TM_GPCR_Srsx"/>
</dbReference>